<organism evidence="3 4">
    <name type="scientific">Schwartzia succinivorans DSM 10502</name>
    <dbReference type="NCBI Taxonomy" id="1123243"/>
    <lineage>
        <taxon>Bacteria</taxon>
        <taxon>Bacillati</taxon>
        <taxon>Bacillota</taxon>
        <taxon>Negativicutes</taxon>
        <taxon>Selenomonadales</taxon>
        <taxon>Selenomonadaceae</taxon>
        <taxon>Schwartzia</taxon>
    </lineage>
</organism>
<dbReference type="Pfam" id="PF01497">
    <property type="entry name" value="Peripla_BP_2"/>
    <property type="match status" value="1"/>
</dbReference>
<dbReference type="GO" id="GO:0071281">
    <property type="term" value="P:cellular response to iron ion"/>
    <property type="evidence" value="ECO:0007669"/>
    <property type="project" value="TreeGrafter"/>
</dbReference>
<dbReference type="InterPro" id="IPR002491">
    <property type="entry name" value="ABC_transptr_periplasmic_BD"/>
</dbReference>
<evidence type="ECO:0000313" key="3">
    <source>
        <dbReference type="EMBL" id="SHE60465.1"/>
    </source>
</evidence>
<dbReference type="PROSITE" id="PS51257">
    <property type="entry name" value="PROKAR_LIPOPROTEIN"/>
    <property type="match status" value="1"/>
</dbReference>
<evidence type="ECO:0000256" key="1">
    <source>
        <dbReference type="ARBA" id="ARBA00008814"/>
    </source>
</evidence>
<dbReference type="EMBL" id="FQUG01000003">
    <property type="protein sequence ID" value="SHE60465.1"/>
    <property type="molecule type" value="Genomic_DNA"/>
</dbReference>
<feature type="domain" description="Fe/B12 periplasmic-binding" evidence="2">
    <location>
        <begin position="62"/>
        <end position="325"/>
    </location>
</feature>
<comment type="similarity">
    <text evidence="1">Belongs to the bacterial solute-binding protein 8 family.</text>
</comment>
<dbReference type="InterPro" id="IPR050902">
    <property type="entry name" value="ABC_Transporter_SBP"/>
</dbReference>
<dbReference type="AlphaFoldDB" id="A0A1M4UUV8"/>
<dbReference type="PANTHER" id="PTHR30535:SF34">
    <property type="entry name" value="MOLYBDATE-BINDING PROTEIN MOLA"/>
    <property type="match status" value="1"/>
</dbReference>
<dbReference type="PANTHER" id="PTHR30535">
    <property type="entry name" value="VITAMIN B12-BINDING PROTEIN"/>
    <property type="match status" value="1"/>
</dbReference>
<name>A0A1M4UUV8_9FIRM</name>
<dbReference type="SUPFAM" id="SSF53807">
    <property type="entry name" value="Helical backbone' metal receptor"/>
    <property type="match status" value="1"/>
</dbReference>
<dbReference type="STRING" id="1123243.SAMN02745190_00789"/>
<dbReference type="Gene3D" id="3.40.50.1980">
    <property type="entry name" value="Nitrogenase molybdenum iron protein domain"/>
    <property type="match status" value="2"/>
</dbReference>
<gene>
    <name evidence="3" type="ORF">SAMN02745190_00789</name>
</gene>
<keyword evidence="4" id="KW-1185">Reference proteome</keyword>
<dbReference type="PROSITE" id="PS50983">
    <property type="entry name" value="FE_B12_PBP"/>
    <property type="match status" value="1"/>
</dbReference>
<proteinExistence type="inferred from homology"/>
<evidence type="ECO:0000313" key="4">
    <source>
        <dbReference type="Proteomes" id="UP000184404"/>
    </source>
</evidence>
<dbReference type="RefSeq" id="WP_234988237.1">
    <property type="nucleotide sequence ID" value="NZ_FQUG01000003.1"/>
</dbReference>
<reference evidence="3 4" key="1">
    <citation type="submission" date="2016-11" db="EMBL/GenBank/DDBJ databases">
        <authorList>
            <person name="Jaros S."/>
            <person name="Januszkiewicz K."/>
            <person name="Wedrychowicz H."/>
        </authorList>
    </citation>
    <scope>NUCLEOTIDE SEQUENCE [LARGE SCALE GENOMIC DNA]</scope>
    <source>
        <strain evidence="3 4">DSM 10502</strain>
    </source>
</reference>
<dbReference type="Proteomes" id="UP000184404">
    <property type="component" value="Unassembled WGS sequence"/>
</dbReference>
<evidence type="ECO:0000259" key="2">
    <source>
        <dbReference type="PROSITE" id="PS50983"/>
    </source>
</evidence>
<sequence>MFKAGLRCHRSVLPMILLLGLFCMFLTGCGKEKEEKSAGEASGYDIVDYQGTTVHIPAKPKRIMSFMTGTDEILLGLVEPERMVAINKEFADPSRSNVYELSQRIPHVIERNPPVERIISLQPDLIIVHAWISQEKIETLREFHIPVVVVKSPKSLAEIHSTIRLIAAAIGEPERGEKLISKMGDELSKLKEKIDAVPAEKRGKRIAFISVMAGYGGRGSIFDDYCKFADAKNAKALAGIKEGQVMAKEQLLEMNPDILMFPSYHEPNSPEERYGAEYRSDPSLQTLTAIRENRDLEPWAHYVYNISQNFVFGVQEMAYVLYGDEFAQPTTRHLSVAEE</sequence>
<protein>
    <submittedName>
        <fullName evidence="3">Iron complex transport system substrate-binding protein</fullName>
    </submittedName>
</protein>
<accession>A0A1M4UUV8</accession>